<reference evidence="1" key="1">
    <citation type="submission" date="2023-11" db="EMBL/GenBank/DDBJ databases">
        <title>Genome assemblies of two species of porcelain crab, Petrolisthes cinctipes and Petrolisthes manimaculis (Anomura: Porcellanidae).</title>
        <authorList>
            <person name="Angst P."/>
        </authorList>
    </citation>
    <scope>NUCLEOTIDE SEQUENCE</scope>
    <source>
        <strain evidence="1">PB745_02</strain>
        <tissue evidence="1">Gill</tissue>
    </source>
</reference>
<dbReference type="Proteomes" id="UP001292094">
    <property type="component" value="Unassembled WGS sequence"/>
</dbReference>
<proteinExistence type="predicted"/>
<evidence type="ECO:0000313" key="2">
    <source>
        <dbReference type="Proteomes" id="UP001292094"/>
    </source>
</evidence>
<comment type="caution">
    <text evidence="1">The sequence shown here is derived from an EMBL/GenBank/DDBJ whole genome shotgun (WGS) entry which is preliminary data.</text>
</comment>
<dbReference type="EMBL" id="JAWZYT010000450">
    <property type="protein sequence ID" value="KAK4323336.1"/>
    <property type="molecule type" value="Genomic_DNA"/>
</dbReference>
<keyword evidence="2" id="KW-1185">Reference proteome</keyword>
<gene>
    <name evidence="1" type="ORF">Pmani_005944</name>
</gene>
<accession>A0AAE1QBN3</accession>
<sequence length="90" mass="10269">MHLELAIGWGPRLFLRLSDTSVQPTQTHKDKEEQLAPENQSPFFKMQEQLTEENSSVAVTNILSFYHLSGTVSYMSMVQYVRCTELALSC</sequence>
<evidence type="ECO:0000313" key="1">
    <source>
        <dbReference type="EMBL" id="KAK4323336.1"/>
    </source>
</evidence>
<organism evidence="1 2">
    <name type="scientific">Petrolisthes manimaculis</name>
    <dbReference type="NCBI Taxonomy" id="1843537"/>
    <lineage>
        <taxon>Eukaryota</taxon>
        <taxon>Metazoa</taxon>
        <taxon>Ecdysozoa</taxon>
        <taxon>Arthropoda</taxon>
        <taxon>Crustacea</taxon>
        <taxon>Multicrustacea</taxon>
        <taxon>Malacostraca</taxon>
        <taxon>Eumalacostraca</taxon>
        <taxon>Eucarida</taxon>
        <taxon>Decapoda</taxon>
        <taxon>Pleocyemata</taxon>
        <taxon>Anomura</taxon>
        <taxon>Galatheoidea</taxon>
        <taxon>Porcellanidae</taxon>
        <taxon>Petrolisthes</taxon>
    </lineage>
</organism>
<protein>
    <submittedName>
        <fullName evidence="1">Uncharacterized protein</fullName>
    </submittedName>
</protein>
<dbReference type="AlphaFoldDB" id="A0AAE1QBN3"/>
<name>A0AAE1QBN3_9EUCA</name>